<reference evidence="2" key="2">
    <citation type="journal article" date="2021" name="PeerJ">
        <title>Extensive microbial diversity within the chicken gut microbiome revealed by metagenomics and culture.</title>
        <authorList>
            <person name="Gilroy R."/>
            <person name="Ravi A."/>
            <person name="Getino M."/>
            <person name="Pursley I."/>
            <person name="Horton D.L."/>
            <person name="Alikhan N.F."/>
            <person name="Baker D."/>
            <person name="Gharbi K."/>
            <person name="Hall N."/>
            <person name="Watson M."/>
            <person name="Adriaenssens E.M."/>
            <person name="Foster-Nyarko E."/>
            <person name="Jarju S."/>
            <person name="Secka A."/>
            <person name="Antonio M."/>
            <person name="Oren A."/>
            <person name="Chaudhuri R.R."/>
            <person name="La Ragione R."/>
            <person name="Hildebrand F."/>
            <person name="Pallen M.J."/>
        </authorList>
    </citation>
    <scope>NUCLEOTIDE SEQUENCE</scope>
    <source>
        <strain evidence="2">2830</strain>
    </source>
</reference>
<gene>
    <name evidence="2" type="ORF">IAB00_06230</name>
</gene>
<dbReference type="EMBL" id="DVMH01000031">
    <property type="protein sequence ID" value="HIU10816.1"/>
    <property type="molecule type" value="Genomic_DNA"/>
</dbReference>
<organism evidence="2 3">
    <name type="scientific">Candidatus Avidehalobacter gallistercoris</name>
    <dbReference type="NCBI Taxonomy" id="2840694"/>
    <lineage>
        <taxon>Bacteria</taxon>
        <taxon>Bacillati</taxon>
        <taxon>Bacillota</taxon>
        <taxon>Clostridia</taxon>
        <taxon>Eubacteriales</taxon>
        <taxon>Peptococcaceae</taxon>
        <taxon>Peptococcaceae incertae sedis</taxon>
        <taxon>Candidatus Avidehalobacter</taxon>
    </lineage>
</organism>
<evidence type="ECO:0000313" key="3">
    <source>
        <dbReference type="Proteomes" id="UP000824124"/>
    </source>
</evidence>
<dbReference type="PROSITE" id="PS50800">
    <property type="entry name" value="SAP"/>
    <property type="match status" value="1"/>
</dbReference>
<comment type="caution">
    <text evidence="2">The sequence shown here is derived from an EMBL/GenBank/DDBJ whole genome shotgun (WGS) entry which is preliminary data.</text>
</comment>
<dbReference type="SUPFAM" id="SSF68906">
    <property type="entry name" value="SAP domain"/>
    <property type="match status" value="1"/>
</dbReference>
<evidence type="ECO:0000259" key="1">
    <source>
        <dbReference type="PROSITE" id="PS50800"/>
    </source>
</evidence>
<name>A0A9D1KZU2_9FIRM</name>
<dbReference type="InterPro" id="IPR003034">
    <property type="entry name" value="SAP_dom"/>
</dbReference>
<dbReference type="Pfam" id="PF02037">
    <property type="entry name" value="SAP"/>
    <property type="match status" value="1"/>
</dbReference>
<proteinExistence type="predicted"/>
<reference evidence="2" key="1">
    <citation type="submission" date="2020-10" db="EMBL/GenBank/DDBJ databases">
        <authorList>
            <person name="Gilroy R."/>
        </authorList>
    </citation>
    <scope>NUCLEOTIDE SEQUENCE</scope>
    <source>
        <strain evidence="2">2830</strain>
    </source>
</reference>
<accession>A0A9D1KZU2</accession>
<dbReference type="InterPro" id="IPR036361">
    <property type="entry name" value="SAP_dom_sf"/>
</dbReference>
<dbReference type="Gene3D" id="1.10.720.30">
    <property type="entry name" value="SAP domain"/>
    <property type="match status" value="1"/>
</dbReference>
<dbReference type="Proteomes" id="UP000824124">
    <property type="component" value="Unassembled WGS sequence"/>
</dbReference>
<feature type="domain" description="SAP" evidence="1">
    <location>
        <begin position="129"/>
        <end position="163"/>
    </location>
</feature>
<dbReference type="AlphaFoldDB" id="A0A9D1KZU2"/>
<protein>
    <submittedName>
        <fullName evidence="2">SAP domain-containing protein</fullName>
    </submittedName>
</protein>
<dbReference type="SMART" id="SM00513">
    <property type="entry name" value="SAP"/>
    <property type="match status" value="1"/>
</dbReference>
<evidence type="ECO:0000313" key="2">
    <source>
        <dbReference type="EMBL" id="HIU10816.1"/>
    </source>
</evidence>
<sequence>MGLFDLFKKKEKAAQATQTKKHEGTIPQTKKGDYQPEEYYTDVVAEGTAFEKRVISFEERKKTAIPSARGLYPAEILLLEYCSKGAYPGPKNGYPGFWWFEYGIRNVDVVLKNLEERGYIAFASAKESVNDLTVSQLKELLMKHGESTTGKKAELVARVSDTISEETLLSAGVRPKYRLTETGAQELSENAYVPYMHKAPNKTTEDTRFGLTFNVWSINKLLGSGDKSNWKKIVDEQEHKINKEIADRNDAFMKDLKKIDPEGYRVLKTQDQQIEAVQKAKEKFNEDRDIDTYIAFWETLWKNGGLKFEGAGWHFELPDLYIKSKRYDDALAFVTKLKKQKPTYAHKADAYIKKIEELKAKQMAKKKN</sequence>